<evidence type="ECO:0000256" key="3">
    <source>
        <dbReference type="ARBA" id="ARBA00022729"/>
    </source>
</evidence>
<dbReference type="eggNOG" id="COG1834">
    <property type="taxonomic scope" value="Bacteria"/>
</dbReference>
<dbReference type="InterPro" id="IPR011990">
    <property type="entry name" value="TPR-like_helical_dom_sf"/>
</dbReference>
<reference evidence="8 9" key="1">
    <citation type="submission" date="2013-12" db="EMBL/GenBank/DDBJ databases">
        <authorList>
            <consortium name="DOE Joint Genome Institute"/>
            <person name="Eisen J."/>
            <person name="Huntemann M."/>
            <person name="Han J."/>
            <person name="Chen A."/>
            <person name="Kyrpides N."/>
            <person name="Mavromatis K."/>
            <person name="Markowitz V."/>
            <person name="Palaniappan K."/>
            <person name="Ivanova N."/>
            <person name="Schaumberg A."/>
            <person name="Pati A."/>
            <person name="Liolios K."/>
            <person name="Nordberg H.P."/>
            <person name="Cantor M.N."/>
            <person name="Hua S.X."/>
            <person name="Woyke T."/>
        </authorList>
    </citation>
    <scope>NUCLEOTIDE SEQUENCE [LARGE SCALE GENOMIC DNA]</scope>
    <source>
        <strain evidence="9">DSM 19437</strain>
    </source>
</reference>
<evidence type="ECO:0000313" key="8">
    <source>
        <dbReference type="EMBL" id="AHF16952.1"/>
    </source>
</evidence>
<evidence type="ECO:0000256" key="5">
    <source>
        <dbReference type="ARBA" id="ARBA00023237"/>
    </source>
</evidence>
<dbReference type="Pfam" id="PF07980">
    <property type="entry name" value="SusD_RagB"/>
    <property type="match status" value="1"/>
</dbReference>
<dbReference type="OrthoDB" id="653598at2"/>
<feature type="domain" description="RagB/SusD" evidence="6">
    <location>
        <begin position="334"/>
        <end position="407"/>
    </location>
</feature>
<evidence type="ECO:0000256" key="4">
    <source>
        <dbReference type="ARBA" id="ARBA00023136"/>
    </source>
</evidence>
<dbReference type="KEGG" id="nso:NIASO_20690"/>
<comment type="subcellular location">
    <subcellularLocation>
        <location evidence="1">Cell outer membrane</location>
    </subcellularLocation>
</comment>
<evidence type="ECO:0000313" key="9">
    <source>
        <dbReference type="Proteomes" id="UP000003586"/>
    </source>
</evidence>
<protein>
    <submittedName>
        <fullName evidence="8">Carbohydrate-binding protein SusD</fullName>
    </submittedName>
</protein>
<keyword evidence="3" id="KW-0732">Signal</keyword>
<evidence type="ECO:0000256" key="2">
    <source>
        <dbReference type="ARBA" id="ARBA00006275"/>
    </source>
</evidence>
<dbReference type="PROSITE" id="PS51257">
    <property type="entry name" value="PROKAR_LIPOPROTEIN"/>
    <property type="match status" value="1"/>
</dbReference>
<keyword evidence="4" id="KW-0472">Membrane</keyword>
<dbReference type="InterPro" id="IPR033985">
    <property type="entry name" value="SusD-like_N"/>
</dbReference>
<comment type="similarity">
    <text evidence="2">Belongs to the SusD family.</text>
</comment>
<dbReference type="EMBL" id="CP007035">
    <property type="protein sequence ID" value="AHF16952.1"/>
    <property type="molecule type" value="Genomic_DNA"/>
</dbReference>
<keyword evidence="9" id="KW-1185">Reference proteome</keyword>
<organism evidence="8 9">
    <name type="scientific">Niabella soli DSM 19437</name>
    <dbReference type="NCBI Taxonomy" id="929713"/>
    <lineage>
        <taxon>Bacteria</taxon>
        <taxon>Pseudomonadati</taxon>
        <taxon>Bacteroidota</taxon>
        <taxon>Chitinophagia</taxon>
        <taxon>Chitinophagales</taxon>
        <taxon>Chitinophagaceae</taxon>
        <taxon>Niabella</taxon>
    </lineage>
</organism>
<dbReference type="Pfam" id="PF14322">
    <property type="entry name" value="SusD-like_3"/>
    <property type="match status" value="1"/>
</dbReference>
<gene>
    <name evidence="8" type="ORF">NIASO_20690</name>
</gene>
<dbReference type="Proteomes" id="UP000003586">
    <property type="component" value="Chromosome"/>
</dbReference>
<dbReference type="HOGENOM" id="CLU_015553_3_0_10"/>
<evidence type="ECO:0000256" key="1">
    <source>
        <dbReference type="ARBA" id="ARBA00004442"/>
    </source>
</evidence>
<dbReference type="STRING" id="929713.NIASO_20690"/>
<dbReference type="Gene3D" id="1.25.40.390">
    <property type="match status" value="1"/>
</dbReference>
<dbReference type="GO" id="GO:0009279">
    <property type="term" value="C:cell outer membrane"/>
    <property type="evidence" value="ECO:0007669"/>
    <property type="project" value="UniProtKB-SubCell"/>
</dbReference>
<accession>W0F1R4</accession>
<feature type="domain" description="SusD-like N-terminal" evidence="7">
    <location>
        <begin position="24"/>
        <end position="226"/>
    </location>
</feature>
<evidence type="ECO:0000259" key="6">
    <source>
        <dbReference type="Pfam" id="PF07980"/>
    </source>
</evidence>
<proteinExistence type="inferred from homology"/>
<dbReference type="AlphaFoldDB" id="W0F1R4"/>
<dbReference type="InterPro" id="IPR012944">
    <property type="entry name" value="SusD_RagB_dom"/>
</dbReference>
<name>W0F1R4_9BACT</name>
<dbReference type="RefSeq" id="WP_008582511.1">
    <property type="nucleotide sequence ID" value="NZ_CP007035.1"/>
</dbReference>
<dbReference type="SUPFAM" id="SSF48452">
    <property type="entry name" value="TPR-like"/>
    <property type="match status" value="1"/>
</dbReference>
<evidence type="ECO:0000259" key="7">
    <source>
        <dbReference type="Pfam" id="PF14322"/>
    </source>
</evidence>
<keyword evidence="5" id="KW-0998">Cell outer membrane</keyword>
<sequence length="451" mass="50723">MNYHKLFLIVTSIVLFTSITGCKKYLDYKPDKRLATPQTGKDLQALLDNDNIMNNYSSGVGEASADDYFLLPADWKSLGTEGERNSYIWGDELFYNNASNQWSSIYQGVYTANVVLENVPSVAVLNETERNAIMASALFYRGNAFFKVAAAWAPAYDAATANRDMGIPLRLNADFNQPSVRSTVEETYQQITGDLKKAVPGLPGNALHPMRPSKAAAYGLLARVYLAMRNYEAAGRYADSCLQLNSRLMDFNKLNAAIPYPISMFNEETIFYMGNGYLPVANFIAKIDSTLYNSYELNDLRKTIYYKMNKDGSHGFYGTYTSSVQLFTGIATDEQYLIKAECLVRGGKIPEGLAVLNDLLKTRYQTGSFMLYTNMNGPAALQLILKERRKELVMRDLRWQDIKRLNKEGASISIKRVLDDATYFLEANSPRFALPLPAYVIKMTGMQQNPR</sequence>